<dbReference type="GeneID" id="93364730"/>
<feature type="domain" description="Stress-response A/B barrel" evidence="1">
    <location>
        <begin position="2"/>
        <end position="98"/>
    </location>
</feature>
<reference evidence="2 3" key="1">
    <citation type="submission" date="2009-04" db="EMBL/GenBank/DDBJ databases">
        <authorList>
            <person name="Sebastian Y."/>
            <person name="Madupu R."/>
            <person name="Durkin A.S."/>
            <person name="Torralba M."/>
            <person name="Methe B."/>
            <person name="Sutton G.G."/>
            <person name="Strausberg R.L."/>
            <person name="Nelson K.E."/>
        </authorList>
    </citation>
    <scope>NUCLEOTIDE SEQUENCE [LARGE SCALE GENOMIC DNA]</scope>
    <source>
        <strain evidence="3">ATCC 35406 / BCRC 14492 / JCM 8526 / NCTC 13058 / HG 370</strain>
    </source>
</reference>
<dbReference type="EMBL" id="ACNN01000016">
    <property type="protein sequence ID" value="EEN82980.1"/>
    <property type="molecule type" value="Genomic_DNA"/>
</dbReference>
<evidence type="ECO:0000313" key="2">
    <source>
        <dbReference type="EMBL" id="EEN82980.1"/>
    </source>
</evidence>
<evidence type="ECO:0000313" key="3">
    <source>
        <dbReference type="Proteomes" id="UP000004295"/>
    </source>
</evidence>
<evidence type="ECO:0000259" key="1">
    <source>
        <dbReference type="PROSITE" id="PS51502"/>
    </source>
</evidence>
<sequence>MVRHLVTFTLEGFDSPTAAQSHLQKIKVALEALPTRIPALKAMRVHPNENPAEAVGFILEADLDTWQDLPLYAEHPEHQSVVKDLIAPYKKGRACVDFEI</sequence>
<proteinExistence type="predicted"/>
<dbReference type="Gene3D" id="3.30.70.100">
    <property type="match status" value="1"/>
</dbReference>
<dbReference type="STRING" id="553175.POREN0001_0883"/>
<name>C3J9W1_POREA</name>
<dbReference type="Proteomes" id="UP000004295">
    <property type="component" value="Unassembled WGS sequence"/>
</dbReference>
<dbReference type="PROSITE" id="PS51502">
    <property type="entry name" value="S_R_A_B_BARREL"/>
    <property type="match status" value="1"/>
</dbReference>
<accession>C3J9W1</accession>
<organism evidence="2 3">
    <name type="scientific">Porphyromonas endodontalis (strain ATCC 35406 / DSM 24491 / JCM 8526 / CCUG 16442 / BCRC 14492 / NCTC 13058 / HG 370)</name>
    <name type="common">Bacteroides endodontalis</name>
    <dbReference type="NCBI Taxonomy" id="553175"/>
    <lineage>
        <taxon>Bacteria</taxon>
        <taxon>Pseudomonadati</taxon>
        <taxon>Bacteroidota</taxon>
        <taxon>Bacteroidia</taxon>
        <taxon>Bacteroidales</taxon>
        <taxon>Porphyromonadaceae</taxon>
        <taxon>Porphyromonas</taxon>
    </lineage>
</organism>
<dbReference type="SMART" id="SM00886">
    <property type="entry name" value="Dabb"/>
    <property type="match status" value="1"/>
</dbReference>
<protein>
    <submittedName>
        <fullName evidence="2">Stress responsive A/B barrel domain protein</fullName>
    </submittedName>
</protein>
<dbReference type="RefSeq" id="WP_004333235.1">
    <property type="nucleotide sequence ID" value="NZ_ACNN01000016.1"/>
</dbReference>
<dbReference type="Pfam" id="PF07876">
    <property type="entry name" value="Dabb"/>
    <property type="match status" value="1"/>
</dbReference>
<dbReference type="PANTHER" id="PTHR37832:SF1">
    <property type="entry name" value="STRESS-RESPONSE A_B BARREL DOMAIN-CONTAINING PROTEIN"/>
    <property type="match status" value="1"/>
</dbReference>
<dbReference type="SUPFAM" id="SSF54909">
    <property type="entry name" value="Dimeric alpha+beta barrel"/>
    <property type="match status" value="1"/>
</dbReference>
<comment type="caution">
    <text evidence="2">The sequence shown here is derived from an EMBL/GenBank/DDBJ whole genome shotgun (WGS) entry which is preliminary data.</text>
</comment>
<dbReference type="AlphaFoldDB" id="C3J9W1"/>
<keyword evidence="3" id="KW-1185">Reference proteome</keyword>
<dbReference type="InterPro" id="IPR013097">
    <property type="entry name" value="Dabb"/>
</dbReference>
<gene>
    <name evidence="2" type="ORF">POREN0001_0883</name>
</gene>
<dbReference type="InterPro" id="IPR011008">
    <property type="entry name" value="Dimeric_a/b-barrel"/>
</dbReference>
<dbReference type="PANTHER" id="PTHR37832">
    <property type="entry name" value="BLL2683 PROTEIN"/>
    <property type="match status" value="1"/>
</dbReference>